<dbReference type="InterPro" id="IPR036271">
    <property type="entry name" value="Tet_transcr_reg_TetR-rel_C_sf"/>
</dbReference>
<protein>
    <submittedName>
        <fullName evidence="6">TetR/AcrR family transcriptional regulator</fullName>
    </submittedName>
</protein>
<dbReference type="SUPFAM" id="SSF48498">
    <property type="entry name" value="Tetracyclin repressor-like, C-terminal domain"/>
    <property type="match status" value="1"/>
</dbReference>
<evidence type="ECO:0000313" key="6">
    <source>
        <dbReference type="EMBL" id="MFD3262663.1"/>
    </source>
</evidence>
<evidence type="ECO:0000259" key="5">
    <source>
        <dbReference type="PROSITE" id="PS50977"/>
    </source>
</evidence>
<evidence type="ECO:0000313" key="7">
    <source>
        <dbReference type="Proteomes" id="UP001598130"/>
    </source>
</evidence>
<feature type="DNA-binding region" description="H-T-H motif" evidence="4">
    <location>
        <begin position="38"/>
        <end position="57"/>
    </location>
</feature>
<feature type="domain" description="HTH tetR-type" evidence="5">
    <location>
        <begin position="224"/>
        <end position="284"/>
    </location>
</feature>
<accession>A0ABW6CPA9</accession>
<dbReference type="InterPro" id="IPR001647">
    <property type="entry name" value="HTH_TetR"/>
</dbReference>
<dbReference type="InterPro" id="IPR009057">
    <property type="entry name" value="Homeodomain-like_sf"/>
</dbReference>
<sequence length="410" mass="46022">MAPAANPSKVRARYAAKRDAIMAAATEVFKDRGVSGFTLAAVAKMMDLHPVSLTYYFKRKEDLAAAVLHDTIRRWDAMLDKAFQETEPAARLRRFVAAYFEVRRLIQLGEQPPLAPFSEIHLIEGDQHQPLMEAFRELYVRIGHFGKTDALPWMTRPRRAALARLIVDQLGWADAWLALYEPGDYARVANRIADTLLKGLAGEGQAWPDLPLLALGSPVAQNDEVTRERFLIAATDLINREGYRGASVDKISARLKVTKGSFYHHNTDKDELAAACFQRTFDLIDEARNRACEQPDGWRRIWLAVCSLIHHQASGESGRMLRHHAMAAVPRPMRRRLRLRFQQIAHAFAGQISDGVADGSIRPVDALLTAQMLMVAFNSANSMDPVRHPGSTLRVMEDYARPVLMGVFSE</sequence>
<dbReference type="PANTHER" id="PTHR47506">
    <property type="entry name" value="TRANSCRIPTIONAL REGULATORY PROTEIN"/>
    <property type="match status" value="1"/>
</dbReference>
<dbReference type="EMBL" id="JAOTJD010000002">
    <property type="protein sequence ID" value="MFD3262663.1"/>
    <property type="molecule type" value="Genomic_DNA"/>
</dbReference>
<keyword evidence="3" id="KW-0804">Transcription</keyword>
<evidence type="ECO:0000256" key="3">
    <source>
        <dbReference type="ARBA" id="ARBA00023163"/>
    </source>
</evidence>
<dbReference type="RefSeq" id="WP_377367013.1">
    <property type="nucleotide sequence ID" value="NZ_JAOTJD010000002.1"/>
</dbReference>
<dbReference type="Pfam" id="PF00440">
    <property type="entry name" value="TetR_N"/>
    <property type="match status" value="2"/>
</dbReference>
<dbReference type="SUPFAM" id="SSF46689">
    <property type="entry name" value="Homeodomain-like"/>
    <property type="match status" value="2"/>
</dbReference>
<reference evidence="6 7" key="1">
    <citation type="submission" date="2022-09" db="EMBL/GenBank/DDBJ databases">
        <title>New species of Phenylobacterium.</title>
        <authorList>
            <person name="Mieszkin S."/>
        </authorList>
    </citation>
    <scope>NUCLEOTIDE SEQUENCE [LARGE SCALE GENOMIC DNA]</scope>
    <source>
        <strain evidence="6 7">HK31-G</strain>
    </source>
</reference>
<feature type="DNA-binding region" description="H-T-H motif" evidence="4">
    <location>
        <begin position="247"/>
        <end position="266"/>
    </location>
</feature>
<dbReference type="Gene3D" id="1.10.357.10">
    <property type="entry name" value="Tetracycline Repressor, domain 2"/>
    <property type="match status" value="2"/>
</dbReference>
<dbReference type="PROSITE" id="PS50977">
    <property type="entry name" value="HTH_TETR_2"/>
    <property type="match status" value="2"/>
</dbReference>
<organism evidence="6 7">
    <name type="scientific">Phenylobacterium ferrooxidans</name>
    <dbReference type="NCBI Taxonomy" id="2982689"/>
    <lineage>
        <taxon>Bacteria</taxon>
        <taxon>Pseudomonadati</taxon>
        <taxon>Pseudomonadota</taxon>
        <taxon>Alphaproteobacteria</taxon>
        <taxon>Caulobacterales</taxon>
        <taxon>Caulobacteraceae</taxon>
        <taxon>Phenylobacterium</taxon>
    </lineage>
</organism>
<dbReference type="Gene3D" id="1.10.10.60">
    <property type="entry name" value="Homeodomain-like"/>
    <property type="match status" value="2"/>
</dbReference>
<comment type="caution">
    <text evidence="6">The sequence shown here is derived from an EMBL/GenBank/DDBJ whole genome shotgun (WGS) entry which is preliminary data.</text>
</comment>
<gene>
    <name evidence="6" type="ORF">OCL97_01660</name>
</gene>
<keyword evidence="1" id="KW-0805">Transcription regulation</keyword>
<keyword evidence="2 4" id="KW-0238">DNA-binding</keyword>
<evidence type="ECO:0000256" key="2">
    <source>
        <dbReference type="ARBA" id="ARBA00023125"/>
    </source>
</evidence>
<proteinExistence type="predicted"/>
<keyword evidence="7" id="KW-1185">Reference proteome</keyword>
<dbReference type="Proteomes" id="UP001598130">
    <property type="component" value="Unassembled WGS sequence"/>
</dbReference>
<evidence type="ECO:0000256" key="4">
    <source>
        <dbReference type="PROSITE-ProRule" id="PRU00335"/>
    </source>
</evidence>
<name>A0ABW6CPA9_9CAUL</name>
<evidence type="ECO:0000256" key="1">
    <source>
        <dbReference type="ARBA" id="ARBA00023015"/>
    </source>
</evidence>
<feature type="domain" description="HTH tetR-type" evidence="5">
    <location>
        <begin position="15"/>
        <end position="75"/>
    </location>
</feature>
<dbReference type="PANTHER" id="PTHR47506:SF1">
    <property type="entry name" value="HTH-TYPE TRANSCRIPTIONAL REGULATOR YJDC"/>
    <property type="match status" value="1"/>
</dbReference>